<feature type="region of interest" description="Disordered" evidence="1">
    <location>
        <begin position="181"/>
        <end position="222"/>
    </location>
</feature>
<organism evidence="2">
    <name type="scientific">Solibacter usitatus (strain Ellin6076)</name>
    <dbReference type="NCBI Taxonomy" id="234267"/>
    <lineage>
        <taxon>Bacteria</taxon>
        <taxon>Pseudomonadati</taxon>
        <taxon>Acidobacteriota</taxon>
        <taxon>Terriglobia</taxon>
        <taxon>Bryobacterales</taxon>
        <taxon>Solibacteraceae</taxon>
        <taxon>Candidatus Solibacter</taxon>
    </lineage>
</organism>
<accession>Q021W3</accession>
<dbReference type="OrthoDB" id="129682at2"/>
<evidence type="ECO:0000256" key="1">
    <source>
        <dbReference type="SAM" id="MobiDB-lite"/>
    </source>
</evidence>
<sequence length="222" mass="24065" precursor="true">MRITWWAIAAWLVCTAAHGGQPQQRLPVYLLDRANDGYMDCTQAETLASRMFAGIGISLEWAKGKPAWESSGPPIIIEVVTRTPPNLMPDSLAYTAPNEGSHITVFLDRIEQMRAPSNVLAHVMVHEITHVLQGLSRHSAGGVMKEVWTAGDFGGMRLRPLPFTPVDIDLIHAGLAARQEAKTSRLQDSNGAGKNKGDSTATSSPRAAVDASGNPDIPRERH</sequence>
<dbReference type="HOGENOM" id="CLU_1244650_0_0_0"/>
<gene>
    <name evidence="2" type="ordered locus">Acid_3285</name>
</gene>
<dbReference type="AlphaFoldDB" id="Q021W3"/>
<reference evidence="2" key="1">
    <citation type="submission" date="2006-10" db="EMBL/GenBank/DDBJ databases">
        <title>Complete sequence of Solibacter usitatus Ellin6076.</title>
        <authorList>
            <consortium name="US DOE Joint Genome Institute"/>
            <person name="Copeland A."/>
            <person name="Lucas S."/>
            <person name="Lapidus A."/>
            <person name="Barry K."/>
            <person name="Detter J.C."/>
            <person name="Glavina del Rio T."/>
            <person name="Hammon N."/>
            <person name="Israni S."/>
            <person name="Dalin E."/>
            <person name="Tice H."/>
            <person name="Pitluck S."/>
            <person name="Thompson L.S."/>
            <person name="Brettin T."/>
            <person name="Bruce D."/>
            <person name="Han C."/>
            <person name="Tapia R."/>
            <person name="Gilna P."/>
            <person name="Schmutz J."/>
            <person name="Larimer F."/>
            <person name="Land M."/>
            <person name="Hauser L."/>
            <person name="Kyrpides N."/>
            <person name="Mikhailova N."/>
            <person name="Janssen P.H."/>
            <person name="Kuske C.R."/>
            <person name="Richardson P."/>
        </authorList>
    </citation>
    <scope>NUCLEOTIDE SEQUENCE</scope>
    <source>
        <strain evidence="2">Ellin6076</strain>
    </source>
</reference>
<name>Q021W3_SOLUE</name>
<dbReference type="InParanoid" id="Q021W3"/>
<proteinExistence type="predicted"/>
<dbReference type="EMBL" id="CP000473">
    <property type="protein sequence ID" value="ABJ84262.1"/>
    <property type="molecule type" value="Genomic_DNA"/>
</dbReference>
<dbReference type="KEGG" id="sus:Acid_3285"/>
<feature type="compositionally biased region" description="Polar residues" evidence="1">
    <location>
        <begin position="186"/>
        <end position="205"/>
    </location>
</feature>
<dbReference type="eggNOG" id="ENOG5034397">
    <property type="taxonomic scope" value="Bacteria"/>
</dbReference>
<protein>
    <submittedName>
        <fullName evidence="2">Uncharacterized protein</fullName>
    </submittedName>
</protein>
<evidence type="ECO:0000313" key="2">
    <source>
        <dbReference type="EMBL" id="ABJ84262.1"/>
    </source>
</evidence>